<feature type="transmembrane region" description="Helical" evidence="7">
    <location>
        <begin position="137"/>
        <end position="158"/>
    </location>
</feature>
<accession>A0A023D2F4</accession>
<feature type="transmembrane region" description="Helical" evidence="7">
    <location>
        <begin position="27"/>
        <end position="56"/>
    </location>
</feature>
<dbReference type="InterPro" id="IPR039421">
    <property type="entry name" value="Type_1_exporter"/>
</dbReference>
<comment type="caution">
    <text evidence="10">The sequence shown here is derived from an EMBL/GenBank/DDBJ whole genome shotgun (WGS) entry which is preliminary data.</text>
</comment>
<keyword evidence="2 7" id="KW-0812">Transmembrane</keyword>
<dbReference type="CDD" id="cd03228">
    <property type="entry name" value="ABCC_MRP_Like"/>
    <property type="match status" value="1"/>
</dbReference>
<evidence type="ECO:0000256" key="6">
    <source>
        <dbReference type="ARBA" id="ARBA00023136"/>
    </source>
</evidence>
<reference evidence="10 11" key="2">
    <citation type="journal article" date="2014" name="FEMS Microbiol. Lett.">
        <title>Draft genomic DNA sequence of the facultatively methylotrophic bacterium Acidomonas methanolica type strain MB58.</title>
        <authorList>
            <person name="Higashiura N."/>
            <person name="Hadano H."/>
            <person name="Hirakawa H."/>
            <person name="Matsutani M."/>
            <person name="Takabe S."/>
            <person name="Matsushita K."/>
            <person name="Azuma Y."/>
        </authorList>
    </citation>
    <scope>NUCLEOTIDE SEQUENCE [LARGE SCALE GENOMIC DNA]</scope>
    <source>
        <strain evidence="10 11">MB58</strain>
    </source>
</reference>
<evidence type="ECO:0000259" key="9">
    <source>
        <dbReference type="PROSITE" id="PS50929"/>
    </source>
</evidence>
<dbReference type="InterPro" id="IPR003593">
    <property type="entry name" value="AAA+_ATPase"/>
</dbReference>
<dbReference type="InterPro" id="IPR003439">
    <property type="entry name" value="ABC_transporter-like_ATP-bd"/>
</dbReference>
<dbReference type="Pfam" id="PF00664">
    <property type="entry name" value="ABC_membrane"/>
    <property type="match status" value="1"/>
</dbReference>
<dbReference type="InterPro" id="IPR017871">
    <property type="entry name" value="ABC_transporter-like_CS"/>
</dbReference>
<dbReference type="InterPro" id="IPR011527">
    <property type="entry name" value="ABC1_TM_dom"/>
</dbReference>
<dbReference type="NCBIfam" id="TIGR02857">
    <property type="entry name" value="CydD"/>
    <property type="match status" value="1"/>
</dbReference>
<keyword evidence="3" id="KW-0547">Nucleotide-binding</keyword>
<dbReference type="RefSeq" id="WP_042056037.1">
    <property type="nucleotide sequence ID" value="NZ_BAND01000011.1"/>
</dbReference>
<gene>
    <name evidence="10" type="ORF">Amme_011_096</name>
</gene>
<dbReference type="EMBL" id="BAND01000011">
    <property type="protein sequence ID" value="GAJ27996.1"/>
    <property type="molecule type" value="Genomic_DNA"/>
</dbReference>
<evidence type="ECO:0000256" key="2">
    <source>
        <dbReference type="ARBA" id="ARBA00022692"/>
    </source>
</evidence>
<feature type="transmembrane region" description="Helical" evidence="7">
    <location>
        <begin position="62"/>
        <end position="79"/>
    </location>
</feature>
<dbReference type="InterPro" id="IPR014216">
    <property type="entry name" value="ABC_transptr_CydD"/>
</dbReference>
<dbReference type="PROSITE" id="PS00211">
    <property type="entry name" value="ABC_TRANSPORTER_1"/>
    <property type="match status" value="1"/>
</dbReference>
<evidence type="ECO:0000313" key="11">
    <source>
        <dbReference type="Proteomes" id="UP000019760"/>
    </source>
</evidence>
<dbReference type="GO" id="GO:0016887">
    <property type="term" value="F:ATP hydrolysis activity"/>
    <property type="evidence" value="ECO:0007669"/>
    <property type="project" value="InterPro"/>
</dbReference>
<name>A0A023D2F4_ACIMT</name>
<evidence type="ECO:0000256" key="1">
    <source>
        <dbReference type="ARBA" id="ARBA00004651"/>
    </source>
</evidence>
<comment type="subcellular location">
    <subcellularLocation>
        <location evidence="1">Cell membrane</location>
        <topology evidence="1">Multi-pass membrane protein</topology>
    </subcellularLocation>
</comment>
<protein>
    <submittedName>
        <fullName evidence="10">ABC transporter cysteine exporter CydD</fullName>
    </submittedName>
</protein>
<dbReference type="PANTHER" id="PTHR24221">
    <property type="entry name" value="ATP-BINDING CASSETTE SUB-FAMILY B"/>
    <property type="match status" value="1"/>
</dbReference>
<evidence type="ECO:0000259" key="8">
    <source>
        <dbReference type="PROSITE" id="PS50893"/>
    </source>
</evidence>
<dbReference type="PANTHER" id="PTHR24221:SF654">
    <property type="entry name" value="ATP-BINDING CASSETTE SUB-FAMILY B MEMBER 6"/>
    <property type="match status" value="1"/>
</dbReference>
<evidence type="ECO:0000256" key="5">
    <source>
        <dbReference type="ARBA" id="ARBA00022989"/>
    </source>
</evidence>
<dbReference type="SMART" id="SM00382">
    <property type="entry name" value="AAA"/>
    <property type="match status" value="1"/>
</dbReference>
<dbReference type="PROSITE" id="PS50893">
    <property type="entry name" value="ABC_TRANSPORTER_2"/>
    <property type="match status" value="1"/>
</dbReference>
<keyword evidence="4" id="KW-0067">ATP-binding</keyword>
<feature type="transmembrane region" description="Helical" evidence="7">
    <location>
        <begin position="242"/>
        <end position="265"/>
    </location>
</feature>
<dbReference type="CDD" id="cd18584">
    <property type="entry name" value="ABC_6TM_AarD_CydD"/>
    <property type="match status" value="1"/>
</dbReference>
<dbReference type="InterPro" id="IPR027417">
    <property type="entry name" value="P-loop_NTPase"/>
</dbReference>
<evidence type="ECO:0000256" key="4">
    <source>
        <dbReference type="ARBA" id="ARBA00022840"/>
    </source>
</evidence>
<proteinExistence type="predicted"/>
<feature type="domain" description="ABC transmembrane type-1" evidence="9">
    <location>
        <begin position="27"/>
        <end position="315"/>
    </location>
</feature>
<dbReference type="AlphaFoldDB" id="A0A023D2F4"/>
<keyword evidence="11" id="KW-1185">Reference proteome</keyword>
<feature type="transmembrane region" description="Helical" evidence="7">
    <location>
        <begin position="164"/>
        <end position="188"/>
    </location>
</feature>
<evidence type="ECO:0000256" key="3">
    <source>
        <dbReference type="ARBA" id="ARBA00022741"/>
    </source>
</evidence>
<dbReference type="GO" id="GO:0140359">
    <property type="term" value="F:ABC-type transporter activity"/>
    <property type="evidence" value="ECO:0007669"/>
    <property type="project" value="InterPro"/>
</dbReference>
<dbReference type="OrthoDB" id="5288404at2"/>
<dbReference type="GO" id="GO:0042883">
    <property type="term" value="P:cysteine transport"/>
    <property type="evidence" value="ECO:0007669"/>
    <property type="project" value="InterPro"/>
</dbReference>
<dbReference type="GO" id="GO:0005886">
    <property type="term" value="C:plasma membrane"/>
    <property type="evidence" value="ECO:0007669"/>
    <property type="project" value="UniProtKB-SubCell"/>
</dbReference>
<evidence type="ECO:0000313" key="10">
    <source>
        <dbReference type="EMBL" id="GAJ27996.1"/>
    </source>
</evidence>
<dbReference type="PROSITE" id="PS50929">
    <property type="entry name" value="ABC_TM1F"/>
    <property type="match status" value="1"/>
</dbReference>
<dbReference type="Pfam" id="PF00005">
    <property type="entry name" value="ABC_tran"/>
    <property type="match status" value="1"/>
</dbReference>
<sequence length="563" mass="58321">MKSADKTLTRAWVRAQSRPARRAASPAVFAGLASTALGVAQAGLIATALAAVLTAVGVPDRLLAALALVLVLRALFGLAQERAAARAGIVARRRLRGSFLRAVVAAGPPLLRRQHSAAVAGTIVDRVDLLDGYFSRWIPAATLATAGPLIVLAGVWWLSPRAVWVFVCCGLAVPVGQAVFGIGAARAARGQFLAMMRLQSRFLDRLRGIATVVLANAEEREAVALGQAADDLRRRTMTILRVAFLSSAAIDVAMVAAIVGVVLLYRHDLAAALSGHPGGGHAAGTVASALAALLLAPEFFAPLRAMALAYQDRAQAASTAEAARDLESAVELGSESPDFGSGVTLVVENVTYAWAADRGPALRDVSFTAGPGDILVLDGPSGAGKSTLVEVLLGFVQPQSGRVLLNGCDLADIAPAALSGAMGWVGQKPVLFAGSLRDNLLFARPDASAEALDHAVRAAAIDRFLPLLPEGLETRVGEGGFGLSGGQAQRIALARAILKDAPLLLLDEPTSHLDPETEAVVVDALRHVARGRTVVLCSHSAALRALGTRRLDLARGVLMEAAA</sequence>
<dbReference type="Gene3D" id="1.20.1560.10">
    <property type="entry name" value="ABC transporter type 1, transmembrane domain"/>
    <property type="match status" value="1"/>
</dbReference>
<dbReference type="Gene3D" id="3.40.50.300">
    <property type="entry name" value="P-loop containing nucleotide triphosphate hydrolases"/>
    <property type="match status" value="1"/>
</dbReference>
<reference evidence="11" key="1">
    <citation type="journal article" date="2014" name="FEMS Microbiol. Lett.">
        <title>Draft Genomic DNA Sequence of the Facultatively Methylotrophic Bacterium Acidomonas methanolica type strain MB58.</title>
        <authorList>
            <person name="Higashiura N."/>
            <person name="Hadano H."/>
            <person name="Hirakawa H."/>
            <person name="Matsutani M."/>
            <person name="Takabe S."/>
            <person name="Matsushita K."/>
            <person name="Azuma Y."/>
        </authorList>
    </citation>
    <scope>NUCLEOTIDE SEQUENCE [LARGE SCALE GENOMIC DNA]</scope>
    <source>
        <strain evidence="11">MB58</strain>
    </source>
</reference>
<dbReference type="SUPFAM" id="SSF52540">
    <property type="entry name" value="P-loop containing nucleoside triphosphate hydrolases"/>
    <property type="match status" value="1"/>
</dbReference>
<evidence type="ECO:0000256" key="7">
    <source>
        <dbReference type="SAM" id="Phobius"/>
    </source>
</evidence>
<dbReference type="SUPFAM" id="SSF90123">
    <property type="entry name" value="ABC transporter transmembrane region"/>
    <property type="match status" value="1"/>
</dbReference>
<feature type="domain" description="ABC transporter" evidence="8">
    <location>
        <begin position="345"/>
        <end position="563"/>
    </location>
</feature>
<dbReference type="InterPro" id="IPR036640">
    <property type="entry name" value="ABC1_TM_sf"/>
</dbReference>
<dbReference type="GO" id="GO:0005524">
    <property type="term" value="F:ATP binding"/>
    <property type="evidence" value="ECO:0007669"/>
    <property type="project" value="UniProtKB-KW"/>
</dbReference>
<feature type="transmembrane region" description="Helical" evidence="7">
    <location>
        <begin position="285"/>
        <end position="303"/>
    </location>
</feature>
<keyword evidence="6 7" id="KW-0472">Membrane</keyword>
<organism evidence="10 11">
    <name type="scientific">Acidomonas methanolica NBRC 104435</name>
    <dbReference type="NCBI Taxonomy" id="1231351"/>
    <lineage>
        <taxon>Bacteria</taxon>
        <taxon>Pseudomonadati</taxon>
        <taxon>Pseudomonadota</taxon>
        <taxon>Alphaproteobacteria</taxon>
        <taxon>Acetobacterales</taxon>
        <taxon>Acetobacteraceae</taxon>
        <taxon>Acidomonas</taxon>
    </lineage>
</organism>
<dbReference type="Proteomes" id="UP000019760">
    <property type="component" value="Unassembled WGS sequence"/>
</dbReference>
<keyword evidence="5 7" id="KW-1133">Transmembrane helix</keyword>